<sequence>MELTPDSRMKLRAITIHEKRKNYIVEEPESGDFYEMPVVCVEAIQLLGENRALGDIEQLLQSKYPSEEVDMIAFANQLLELGLVQEVDGRQIESSRRIDDTGQRLMISDKVGKLFFNPFSLALYAVLFVAVIAIFVIRPDLFPHYRDFFVSDWMLVNSVVWLVMSLLVVLFHELGHFLAVRAEGLSSRLGVGHRLFLVVFETDMNAVWRLPARRRYVPYLGGICFDTVLLFAALMVRLLSGDSLQWLSAVMGTVAFYIFITIVYQCLFFMKTDLYYVIENALGTYNLMENSRAWLSRYLPFLKEDKSVVYGDEEKVVKGYACFYVAGLAVSLLLFAVYFFPQFIFAFALSLPKLGEPFTSAAFWDGVFFMAEAGLMGGLLLFSWIRKYAPLQRSG</sequence>
<reference evidence="3" key="1">
    <citation type="journal article" date="2019" name="Int. J. Syst. Evol. Microbiol.">
        <title>The Global Catalogue of Microorganisms (GCM) 10K type strain sequencing project: providing services to taxonomists for standard genome sequencing and annotation.</title>
        <authorList>
            <consortium name="The Broad Institute Genomics Platform"/>
            <consortium name="The Broad Institute Genome Sequencing Center for Infectious Disease"/>
            <person name="Wu L."/>
            <person name="Ma J."/>
        </authorList>
    </citation>
    <scope>NUCLEOTIDE SEQUENCE [LARGE SCALE GENOMIC DNA]</scope>
    <source>
        <strain evidence="3">CCUG 57263</strain>
    </source>
</reference>
<evidence type="ECO:0000313" key="3">
    <source>
        <dbReference type="Proteomes" id="UP001597120"/>
    </source>
</evidence>
<keyword evidence="1" id="KW-0472">Membrane</keyword>
<dbReference type="EMBL" id="JBHTIU010000108">
    <property type="protein sequence ID" value="MFD0872425.1"/>
    <property type="molecule type" value="Genomic_DNA"/>
</dbReference>
<evidence type="ECO:0000313" key="2">
    <source>
        <dbReference type="EMBL" id="MFD0872425.1"/>
    </source>
</evidence>
<name>A0ABW3DGL8_9BACL</name>
<evidence type="ECO:0000256" key="1">
    <source>
        <dbReference type="SAM" id="Phobius"/>
    </source>
</evidence>
<keyword evidence="1" id="KW-0812">Transmembrane</keyword>
<feature type="transmembrane region" description="Helical" evidence="1">
    <location>
        <begin position="361"/>
        <end position="385"/>
    </location>
</feature>
<keyword evidence="1" id="KW-1133">Transmembrane helix</keyword>
<protein>
    <recommendedName>
        <fullName evidence="4">Peptidase</fullName>
    </recommendedName>
</protein>
<feature type="transmembrane region" description="Helical" evidence="1">
    <location>
        <begin position="114"/>
        <end position="138"/>
    </location>
</feature>
<dbReference type="Proteomes" id="UP001597120">
    <property type="component" value="Unassembled WGS sequence"/>
</dbReference>
<accession>A0ABW3DGL8</accession>
<dbReference type="RefSeq" id="WP_144940958.1">
    <property type="nucleotide sequence ID" value="NZ_JBHTIU010000108.1"/>
</dbReference>
<feature type="transmembrane region" description="Helical" evidence="1">
    <location>
        <begin position="158"/>
        <end position="179"/>
    </location>
</feature>
<proteinExistence type="predicted"/>
<comment type="caution">
    <text evidence="2">The sequence shown here is derived from an EMBL/GenBank/DDBJ whole genome shotgun (WGS) entry which is preliminary data.</text>
</comment>
<organism evidence="2 3">
    <name type="scientific">Paenibacillus residui</name>
    <dbReference type="NCBI Taxonomy" id="629724"/>
    <lineage>
        <taxon>Bacteria</taxon>
        <taxon>Bacillati</taxon>
        <taxon>Bacillota</taxon>
        <taxon>Bacilli</taxon>
        <taxon>Bacillales</taxon>
        <taxon>Paenibacillaceae</taxon>
        <taxon>Paenibacillus</taxon>
    </lineage>
</organism>
<feature type="transmembrane region" description="Helical" evidence="1">
    <location>
        <begin position="219"/>
        <end position="240"/>
    </location>
</feature>
<feature type="transmembrane region" description="Helical" evidence="1">
    <location>
        <begin position="323"/>
        <end position="349"/>
    </location>
</feature>
<gene>
    <name evidence="2" type="ORF">ACFQ03_25205</name>
</gene>
<feature type="transmembrane region" description="Helical" evidence="1">
    <location>
        <begin position="246"/>
        <end position="270"/>
    </location>
</feature>
<keyword evidence="3" id="KW-1185">Reference proteome</keyword>
<evidence type="ECO:0008006" key="4">
    <source>
        <dbReference type="Google" id="ProtNLM"/>
    </source>
</evidence>